<organism evidence="4 5">
    <name type="scientific">Lymnaea stagnalis</name>
    <name type="common">Great pond snail</name>
    <name type="synonym">Helix stagnalis</name>
    <dbReference type="NCBI Taxonomy" id="6523"/>
    <lineage>
        <taxon>Eukaryota</taxon>
        <taxon>Metazoa</taxon>
        <taxon>Spiralia</taxon>
        <taxon>Lophotrochozoa</taxon>
        <taxon>Mollusca</taxon>
        <taxon>Gastropoda</taxon>
        <taxon>Heterobranchia</taxon>
        <taxon>Euthyneura</taxon>
        <taxon>Panpulmonata</taxon>
        <taxon>Hygrophila</taxon>
        <taxon>Lymnaeoidea</taxon>
        <taxon>Lymnaeidae</taxon>
        <taxon>Lymnaea</taxon>
    </lineage>
</organism>
<dbReference type="InterPro" id="IPR012677">
    <property type="entry name" value="Nucleotide-bd_a/b_plait_sf"/>
</dbReference>
<dbReference type="Gene3D" id="3.30.70.330">
    <property type="match status" value="1"/>
</dbReference>
<dbReference type="InterPro" id="IPR000504">
    <property type="entry name" value="RRM_dom"/>
</dbReference>
<comment type="caution">
    <text evidence="4">The sequence shown here is derived from an EMBL/GenBank/DDBJ whole genome shotgun (WGS) entry which is preliminary data.</text>
</comment>
<reference evidence="4 5" key="1">
    <citation type="submission" date="2024-04" db="EMBL/GenBank/DDBJ databases">
        <authorList>
            <consortium name="Genoscope - CEA"/>
            <person name="William W."/>
        </authorList>
    </citation>
    <scope>NUCLEOTIDE SEQUENCE [LARGE SCALE GENOMIC DNA]</scope>
</reference>
<sequence>MAEKFSHLYSVFVGNLHEDVSENELCDLFMGSGEVVDHVLIKGKDRNKSNFGFVRYATQEEAVKSIKDFNGWSFKSQRIIVDIASNSGQKLNFAQPARSDEMAKLSFNDPPPSLWSTSSHDSVLNYNRVKETCSWVTDEFFATTHGGICNTEHIINDLDKKEKATLLPVPLIKPTGTTSYRMVIKSLKDWESSLNIPPDQSSSSSVQNHYNIILEEVQRYLKPLSALDESPVCQRGGNNSPVGQLGEFNSPVGQSGDDHSTVPPGDNYSPVGQAEDINNSPVGQSGEFNSPVGQSGDDNSTVPPGDNNSPLGLEKDINNSPVGKSGDNNSPQSGYIKNAPGVQLEDHHSPVNESGDNISPVGLSADINNSPVTVSYINKSSEGQLPEAKRPITCPATDPKMPELISHDNSNNIMVLMKQRFLLATHLVTSPRPTCSPHMSGPAQFPAPPLFPPPQPPTSSPCTSLVQPEKADGHRPSISSAVPSCQVLLDFRSSMRDRMRSPAHVTKDCKTLRSTAAENVHFVAEERDESGWTFDKEELCTNKDQWARMAFEANCFQ</sequence>
<keyword evidence="1" id="KW-0694">RNA-binding</keyword>
<gene>
    <name evidence="4" type="ORF">GSLYS_00005937001</name>
</gene>
<dbReference type="AlphaFoldDB" id="A0AAV2HEP6"/>
<name>A0AAV2HEP6_LYMST</name>
<feature type="domain" description="RRM" evidence="3">
    <location>
        <begin position="9"/>
        <end position="86"/>
    </location>
</feature>
<dbReference type="PANTHER" id="PTHR15241:SF304">
    <property type="entry name" value="RRM DOMAIN-CONTAINING PROTEIN"/>
    <property type="match status" value="1"/>
</dbReference>
<feature type="compositionally biased region" description="Polar residues" evidence="2">
    <location>
        <begin position="318"/>
        <end position="335"/>
    </location>
</feature>
<dbReference type="GO" id="GO:0003723">
    <property type="term" value="F:RNA binding"/>
    <property type="evidence" value="ECO:0007669"/>
    <property type="project" value="UniProtKB-UniRule"/>
</dbReference>
<accession>A0AAV2HEP6</accession>
<dbReference type="SUPFAM" id="SSF54928">
    <property type="entry name" value="RNA-binding domain, RBD"/>
    <property type="match status" value="1"/>
</dbReference>
<proteinExistence type="predicted"/>
<dbReference type="PANTHER" id="PTHR15241">
    <property type="entry name" value="TRANSFORMER-2-RELATED"/>
    <property type="match status" value="1"/>
</dbReference>
<dbReference type="SMART" id="SM00360">
    <property type="entry name" value="RRM"/>
    <property type="match status" value="1"/>
</dbReference>
<protein>
    <recommendedName>
        <fullName evidence="3">RRM domain-containing protein</fullName>
    </recommendedName>
</protein>
<keyword evidence="5" id="KW-1185">Reference proteome</keyword>
<dbReference type="InterPro" id="IPR035979">
    <property type="entry name" value="RBD_domain_sf"/>
</dbReference>
<evidence type="ECO:0000256" key="1">
    <source>
        <dbReference type="PROSITE-ProRule" id="PRU00176"/>
    </source>
</evidence>
<feature type="compositionally biased region" description="Pro residues" evidence="2">
    <location>
        <begin position="445"/>
        <end position="459"/>
    </location>
</feature>
<dbReference type="Proteomes" id="UP001497497">
    <property type="component" value="Unassembled WGS sequence"/>
</dbReference>
<dbReference type="Pfam" id="PF00076">
    <property type="entry name" value="RRM_1"/>
    <property type="match status" value="1"/>
</dbReference>
<dbReference type="PROSITE" id="PS50102">
    <property type="entry name" value="RRM"/>
    <property type="match status" value="1"/>
</dbReference>
<dbReference type="CDD" id="cd00590">
    <property type="entry name" value="RRM_SF"/>
    <property type="match status" value="1"/>
</dbReference>
<evidence type="ECO:0000313" key="4">
    <source>
        <dbReference type="EMBL" id="CAL1531842.1"/>
    </source>
</evidence>
<feature type="region of interest" description="Disordered" evidence="2">
    <location>
        <begin position="232"/>
        <end position="364"/>
    </location>
</feature>
<evidence type="ECO:0000313" key="5">
    <source>
        <dbReference type="Proteomes" id="UP001497497"/>
    </source>
</evidence>
<evidence type="ECO:0000259" key="3">
    <source>
        <dbReference type="PROSITE" id="PS50102"/>
    </source>
</evidence>
<dbReference type="EMBL" id="CAXITT010000099">
    <property type="protein sequence ID" value="CAL1531842.1"/>
    <property type="molecule type" value="Genomic_DNA"/>
</dbReference>
<feature type="region of interest" description="Disordered" evidence="2">
    <location>
        <begin position="432"/>
        <end position="479"/>
    </location>
</feature>
<feature type="compositionally biased region" description="Polar residues" evidence="2">
    <location>
        <begin position="276"/>
        <end position="310"/>
    </location>
</feature>
<evidence type="ECO:0000256" key="2">
    <source>
        <dbReference type="SAM" id="MobiDB-lite"/>
    </source>
</evidence>